<dbReference type="AlphaFoldDB" id="A0A1P8WRX1"/>
<evidence type="ECO:0008006" key="3">
    <source>
        <dbReference type="Google" id="ProtNLM"/>
    </source>
</evidence>
<proteinExistence type="predicted"/>
<dbReference type="EMBL" id="CP017641">
    <property type="protein sequence ID" value="APZ96805.1"/>
    <property type="molecule type" value="Genomic_DNA"/>
</dbReference>
<reference evidence="1 2" key="1">
    <citation type="journal article" date="2016" name="Front. Microbiol.">
        <title>Fuerstia marisgermanicae gen. nov., sp. nov., an Unusual Member of the Phylum Planctomycetes from the German Wadden Sea.</title>
        <authorList>
            <person name="Kohn T."/>
            <person name="Heuer A."/>
            <person name="Jogler M."/>
            <person name="Vollmers J."/>
            <person name="Boedeker C."/>
            <person name="Bunk B."/>
            <person name="Rast P."/>
            <person name="Borchert D."/>
            <person name="Glockner I."/>
            <person name="Freese H.M."/>
            <person name="Klenk H.P."/>
            <person name="Overmann J."/>
            <person name="Kaster A.K."/>
            <person name="Rohde M."/>
            <person name="Wiegand S."/>
            <person name="Jogler C."/>
        </authorList>
    </citation>
    <scope>NUCLEOTIDE SEQUENCE [LARGE SCALE GENOMIC DNA]</scope>
    <source>
        <strain evidence="1 2">NH11</strain>
    </source>
</reference>
<dbReference type="RefSeq" id="WP_077027779.1">
    <property type="nucleotide sequence ID" value="NZ_CP017641.1"/>
</dbReference>
<dbReference type="SUPFAM" id="SSF81301">
    <property type="entry name" value="Nucleotidyltransferase"/>
    <property type="match status" value="1"/>
</dbReference>
<dbReference type="STRING" id="1891926.Fuma_06479"/>
<gene>
    <name evidence="1" type="ORF">Fuma_06479</name>
</gene>
<evidence type="ECO:0000313" key="1">
    <source>
        <dbReference type="EMBL" id="APZ96805.1"/>
    </source>
</evidence>
<dbReference type="InterPro" id="IPR043519">
    <property type="entry name" value="NT_sf"/>
</dbReference>
<dbReference type="OrthoDB" id="1551055at2"/>
<evidence type="ECO:0000313" key="2">
    <source>
        <dbReference type="Proteomes" id="UP000187735"/>
    </source>
</evidence>
<dbReference type="Gene3D" id="3.30.460.40">
    <property type="match status" value="1"/>
</dbReference>
<accession>A0A1P8WRX1</accession>
<dbReference type="KEGG" id="fmr:Fuma_06479"/>
<sequence>MDTDIYAALRPVIEFLERKNIRHCVGGSLASSSWSAPRSTNDADVVADLDVSHAQPLADFLGEDFYVSVPSIRDAVTRRSSFNLIHYPTSLKVDIFVLKDREFDQQAMSRCVRRWFGPEGDGLEVWITAPKDIVLNKLVWYEKGNRISERQLLDIRNVLTVQQHNLDIDYLMKWATVLRVAELLEEALQDTGLA</sequence>
<organism evidence="1 2">
    <name type="scientific">Fuerstiella marisgermanici</name>
    <dbReference type="NCBI Taxonomy" id="1891926"/>
    <lineage>
        <taxon>Bacteria</taxon>
        <taxon>Pseudomonadati</taxon>
        <taxon>Planctomycetota</taxon>
        <taxon>Planctomycetia</taxon>
        <taxon>Planctomycetales</taxon>
        <taxon>Planctomycetaceae</taxon>
        <taxon>Fuerstiella</taxon>
    </lineage>
</organism>
<protein>
    <recommendedName>
        <fullName evidence="3">Nucleotidyltransferase family protein</fullName>
    </recommendedName>
</protein>
<keyword evidence="2" id="KW-1185">Reference proteome</keyword>
<name>A0A1P8WRX1_9PLAN</name>
<dbReference type="Proteomes" id="UP000187735">
    <property type="component" value="Chromosome"/>
</dbReference>